<evidence type="ECO:0000313" key="2">
    <source>
        <dbReference type="Proteomes" id="UP000269396"/>
    </source>
</evidence>
<dbReference type="InterPro" id="IPR019382">
    <property type="entry name" value="eIF3l"/>
</dbReference>
<gene>
    <name evidence="1" type="ORF">SMTD_LOCUS7521</name>
</gene>
<protein>
    <submittedName>
        <fullName evidence="1">Uncharacterized protein</fullName>
    </submittedName>
</protein>
<proteinExistence type="predicted"/>
<keyword evidence="2" id="KW-1185">Reference proteome</keyword>
<dbReference type="STRING" id="31246.A0A183NZI5"/>
<dbReference type="EMBL" id="UZAL01028284">
    <property type="protein sequence ID" value="VDP39913.1"/>
    <property type="molecule type" value="Genomic_DNA"/>
</dbReference>
<dbReference type="Pfam" id="PF10255">
    <property type="entry name" value="Paf67"/>
    <property type="match status" value="1"/>
</dbReference>
<reference evidence="1 2" key="1">
    <citation type="submission" date="2018-11" db="EMBL/GenBank/DDBJ databases">
        <authorList>
            <consortium name="Pathogen Informatics"/>
        </authorList>
    </citation>
    <scope>NUCLEOTIDE SEQUENCE [LARGE SCALE GENOMIC DNA]</scope>
    <source>
        <strain>Denwood</strain>
        <strain evidence="2">Zambia</strain>
    </source>
</reference>
<organism evidence="1 2">
    <name type="scientific">Schistosoma mattheei</name>
    <dbReference type="NCBI Taxonomy" id="31246"/>
    <lineage>
        <taxon>Eukaryota</taxon>
        <taxon>Metazoa</taxon>
        <taxon>Spiralia</taxon>
        <taxon>Lophotrochozoa</taxon>
        <taxon>Platyhelminthes</taxon>
        <taxon>Trematoda</taxon>
        <taxon>Digenea</taxon>
        <taxon>Strigeidida</taxon>
        <taxon>Schistosomatoidea</taxon>
        <taxon>Schistosomatidae</taxon>
        <taxon>Schistosoma</taxon>
    </lineage>
</organism>
<dbReference type="GO" id="GO:0005852">
    <property type="term" value="C:eukaryotic translation initiation factor 3 complex"/>
    <property type="evidence" value="ECO:0007669"/>
    <property type="project" value="InterPro"/>
</dbReference>
<dbReference type="GO" id="GO:0003743">
    <property type="term" value="F:translation initiation factor activity"/>
    <property type="evidence" value="ECO:0007669"/>
    <property type="project" value="InterPro"/>
</dbReference>
<dbReference type="AlphaFoldDB" id="A0A183NZI5"/>
<dbReference type="Proteomes" id="UP000269396">
    <property type="component" value="Unassembled WGS sequence"/>
</dbReference>
<accession>A0A183NZI5</accession>
<name>A0A183NZI5_9TREM</name>
<evidence type="ECO:0000313" key="1">
    <source>
        <dbReference type="EMBL" id="VDP39913.1"/>
    </source>
</evidence>
<sequence length="106" mass="12242">MELMAYKYRLKQTMSQAIDAAKDGNGFGTSINSDLNSSQQMHPHLDFYVDNGTIYVADTTVDRRFSEYFILHIEQLQQMNKTLDTLERRIHEANVQEPNDAAQLRS</sequence>